<dbReference type="InterPro" id="IPR027417">
    <property type="entry name" value="P-loop_NTPase"/>
</dbReference>
<dbReference type="InterPro" id="IPR050153">
    <property type="entry name" value="Metal_Ion_Import_ABC"/>
</dbReference>
<dbReference type="PROSITE" id="PS00211">
    <property type="entry name" value="ABC_TRANSPORTER_1"/>
    <property type="match status" value="1"/>
</dbReference>
<evidence type="ECO:0000256" key="3">
    <source>
        <dbReference type="ARBA" id="ARBA00022840"/>
    </source>
</evidence>
<evidence type="ECO:0000256" key="1">
    <source>
        <dbReference type="ARBA" id="ARBA00022448"/>
    </source>
</evidence>
<feature type="domain" description="ABC transporter" evidence="4">
    <location>
        <begin position="7"/>
        <end position="236"/>
    </location>
</feature>
<dbReference type="SMART" id="SM00382">
    <property type="entry name" value="AAA"/>
    <property type="match status" value="1"/>
</dbReference>
<evidence type="ECO:0000259" key="4">
    <source>
        <dbReference type="PROSITE" id="PS50893"/>
    </source>
</evidence>
<dbReference type="InterPro" id="IPR003593">
    <property type="entry name" value="AAA+_ATPase"/>
</dbReference>
<dbReference type="EMBL" id="DRWN01000019">
    <property type="protein sequence ID" value="HHK67910.1"/>
    <property type="molecule type" value="Genomic_DNA"/>
</dbReference>
<dbReference type="PROSITE" id="PS50893">
    <property type="entry name" value="ABC_TRANSPORTER_2"/>
    <property type="match status" value="1"/>
</dbReference>
<dbReference type="InterPro" id="IPR017871">
    <property type="entry name" value="ABC_transporter-like_CS"/>
</dbReference>
<dbReference type="InterPro" id="IPR003439">
    <property type="entry name" value="ABC_transporter-like_ATP-bd"/>
</dbReference>
<reference evidence="5" key="1">
    <citation type="journal article" date="2020" name="mSystems">
        <title>Genome- and Community-Level Interaction Insights into Carbon Utilization and Element Cycling Functions of Hydrothermarchaeota in Hydrothermal Sediment.</title>
        <authorList>
            <person name="Zhou Z."/>
            <person name="Liu Y."/>
            <person name="Xu W."/>
            <person name="Pan J."/>
            <person name="Luo Z.H."/>
            <person name="Li M."/>
        </authorList>
    </citation>
    <scope>NUCLEOTIDE SEQUENCE [LARGE SCALE GENOMIC DNA]</scope>
    <source>
        <strain evidence="5">SpSt-1056</strain>
    </source>
</reference>
<evidence type="ECO:0000256" key="2">
    <source>
        <dbReference type="ARBA" id="ARBA00022741"/>
    </source>
</evidence>
<sequence>MNGEFLLKITGLKFSYDGRNPVLDGVNLCLRAGESVAVMGSSGSGKTTLLKIIAGLLHPIQGEIQVKAGKGGVGYIPQQVGLVKNLTALQNVLLGALGRVGNPAILIGNFPADEVEKAYRLLQDLGINNLADRKAAELSGGERQRVAVARALMQSPTLLLADEFVADLDVVNAVDVMRLTVDVCRRNNVALLMTMHDAFLVNKFADRVAVLKNGRIVAEMDGREIDMESLVTILRGS</sequence>
<comment type="caution">
    <text evidence="5">The sequence shown here is derived from an EMBL/GenBank/DDBJ whole genome shotgun (WGS) entry which is preliminary data.</text>
</comment>
<accession>A0A7C5Q935</accession>
<dbReference type="Gene3D" id="3.40.50.300">
    <property type="entry name" value="P-loop containing nucleotide triphosphate hydrolases"/>
    <property type="match status" value="1"/>
</dbReference>
<dbReference type="GO" id="GO:0016887">
    <property type="term" value="F:ATP hydrolysis activity"/>
    <property type="evidence" value="ECO:0007669"/>
    <property type="project" value="InterPro"/>
</dbReference>
<dbReference type="PANTHER" id="PTHR42734">
    <property type="entry name" value="METAL TRANSPORT SYSTEM ATP-BINDING PROTEIN TM_0124-RELATED"/>
    <property type="match status" value="1"/>
</dbReference>
<gene>
    <name evidence="5" type="ORF">ENM11_01985</name>
</gene>
<name>A0A7C5Q935_CALS0</name>
<keyword evidence="2" id="KW-0547">Nucleotide-binding</keyword>
<keyword evidence="1" id="KW-0813">Transport</keyword>
<protein>
    <submittedName>
        <fullName evidence="5">ATP-binding cassette domain-containing protein</fullName>
    </submittedName>
</protein>
<dbReference type="AlphaFoldDB" id="A0A7C5Q935"/>
<dbReference type="SUPFAM" id="SSF52540">
    <property type="entry name" value="P-loop containing nucleoside triphosphate hydrolases"/>
    <property type="match status" value="1"/>
</dbReference>
<dbReference type="Pfam" id="PF00005">
    <property type="entry name" value="ABC_tran"/>
    <property type="match status" value="1"/>
</dbReference>
<dbReference type="GO" id="GO:0005524">
    <property type="term" value="F:ATP binding"/>
    <property type="evidence" value="ECO:0007669"/>
    <property type="project" value="UniProtKB-KW"/>
</dbReference>
<evidence type="ECO:0000313" key="5">
    <source>
        <dbReference type="EMBL" id="HHK67910.1"/>
    </source>
</evidence>
<organism evidence="5">
    <name type="scientific">Caldiarchaeum subterraneum</name>
    <dbReference type="NCBI Taxonomy" id="311458"/>
    <lineage>
        <taxon>Archaea</taxon>
        <taxon>Nitrososphaerota</taxon>
        <taxon>Candidatus Caldarchaeales</taxon>
        <taxon>Candidatus Caldarchaeaceae</taxon>
        <taxon>Candidatus Caldarchaeum</taxon>
    </lineage>
</organism>
<proteinExistence type="predicted"/>
<keyword evidence="3 5" id="KW-0067">ATP-binding</keyword>